<sequence length="129" mass="13702">MKFIAQLLILVIAVQAAYGFAPSSGFASSKTQLMEKKTSIADEFMGNANEAITKNVFAVAASTTGLLLSLGVDPAWAEKELPPDTSYIGKDFTAAYLPAVMVPLVGLVFPAFSMALFFLLTQVEDTESA</sequence>
<accession>A0A1E7FR70</accession>
<evidence type="ECO:0000256" key="2">
    <source>
        <dbReference type="ARBA" id="ARBA00005252"/>
    </source>
</evidence>
<dbReference type="InterPro" id="IPR036357">
    <property type="entry name" value="PSI_PsaI_sf"/>
</dbReference>
<dbReference type="GO" id="GO:0055035">
    <property type="term" value="C:plastid thylakoid membrane"/>
    <property type="evidence" value="ECO:0007669"/>
    <property type="project" value="UniProtKB-SubCell"/>
</dbReference>
<comment type="subcellular location">
    <subcellularLocation>
        <location evidence="10">Plastid thylakoid membrane</location>
        <topology evidence="10">Single-pass membrane protein</topology>
    </subcellularLocation>
</comment>
<gene>
    <name evidence="13" type="primary">PsaA</name>
    <name evidence="13" type="ORF">FRACYDRAFT_267711</name>
</gene>
<keyword evidence="4" id="KW-0602">Photosynthesis</keyword>
<name>A0A1E7FR70_9STRA</name>
<keyword evidence="6" id="KW-0603">Photosystem I</keyword>
<evidence type="ECO:0000256" key="6">
    <source>
        <dbReference type="ARBA" id="ARBA00022836"/>
    </source>
</evidence>
<evidence type="ECO:0000256" key="11">
    <source>
        <dbReference type="SAM" id="Phobius"/>
    </source>
</evidence>
<dbReference type="InParanoid" id="A0A1E7FR70"/>
<dbReference type="NCBIfam" id="TIGR03052">
    <property type="entry name" value="PS_I_psaI"/>
    <property type="match status" value="1"/>
</dbReference>
<feature type="transmembrane region" description="Helical" evidence="11">
    <location>
        <begin position="95"/>
        <end position="120"/>
    </location>
</feature>
<evidence type="ECO:0000256" key="8">
    <source>
        <dbReference type="ARBA" id="ARBA00023078"/>
    </source>
</evidence>
<dbReference type="GO" id="GO:0015979">
    <property type="term" value="P:photosynthesis"/>
    <property type="evidence" value="ECO:0007669"/>
    <property type="project" value="UniProtKB-KW"/>
</dbReference>
<keyword evidence="9 11" id="KW-0472">Membrane</keyword>
<evidence type="ECO:0000256" key="5">
    <source>
        <dbReference type="ARBA" id="ARBA00022692"/>
    </source>
</evidence>
<proteinExistence type="inferred from homology"/>
<evidence type="ECO:0000256" key="3">
    <source>
        <dbReference type="ARBA" id="ARBA00019929"/>
    </source>
</evidence>
<organism evidence="13 14">
    <name type="scientific">Fragilariopsis cylindrus CCMP1102</name>
    <dbReference type="NCBI Taxonomy" id="635003"/>
    <lineage>
        <taxon>Eukaryota</taxon>
        <taxon>Sar</taxon>
        <taxon>Stramenopiles</taxon>
        <taxon>Ochrophyta</taxon>
        <taxon>Bacillariophyta</taxon>
        <taxon>Bacillariophyceae</taxon>
        <taxon>Bacillariophycidae</taxon>
        <taxon>Bacillariales</taxon>
        <taxon>Bacillariaceae</taxon>
        <taxon>Fragilariopsis</taxon>
    </lineage>
</organism>
<comment type="function">
    <text evidence="1">May help in the organization of the PsaL subunit.</text>
</comment>
<protein>
    <recommendedName>
        <fullName evidence="3">Photosystem I reaction center subunit VIII</fullName>
    </recommendedName>
</protein>
<dbReference type="HAMAP" id="MF_00431">
    <property type="entry name" value="PSI_PsaI"/>
    <property type="match status" value="1"/>
</dbReference>
<evidence type="ECO:0000256" key="7">
    <source>
        <dbReference type="ARBA" id="ARBA00022989"/>
    </source>
</evidence>
<keyword evidence="12" id="KW-0732">Signal</keyword>
<dbReference type="KEGG" id="fcy:FRACYDRAFT_267711"/>
<dbReference type="InterPro" id="IPR001302">
    <property type="entry name" value="PSI_PsaI"/>
</dbReference>
<feature type="chain" id="PRO_5009193446" description="Photosystem I reaction center subunit VIII" evidence="12">
    <location>
        <begin position="20"/>
        <end position="129"/>
    </location>
</feature>
<dbReference type="Pfam" id="PF00796">
    <property type="entry name" value="PSI_8"/>
    <property type="match status" value="1"/>
</dbReference>
<evidence type="ECO:0000313" key="14">
    <source>
        <dbReference type="Proteomes" id="UP000095751"/>
    </source>
</evidence>
<dbReference type="AlphaFoldDB" id="A0A1E7FR70"/>
<dbReference type="Proteomes" id="UP000095751">
    <property type="component" value="Unassembled WGS sequence"/>
</dbReference>
<evidence type="ECO:0000256" key="1">
    <source>
        <dbReference type="ARBA" id="ARBA00003541"/>
    </source>
</evidence>
<dbReference type="GO" id="GO:0009522">
    <property type="term" value="C:photosystem I"/>
    <property type="evidence" value="ECO:0007669"/>
    <property type="project" value="UniProtKB-KW"/>
</dbReference>
<keyword evidence="7 11" id="KW-1133">Transmembrane helix</keyword>
<dbReference type="EMBL" id="KV784354">
    <property type="protein sequence ID" value="OEU20648.1"/>
    <property type="molecule type" value="Genomic_DNA"/>
</dbReference>
<keyword evidence="14" id="KW-1185">Reference proteome</keyword>
<keyword evidence="5 11" id="KW-0812">Transmembrane</keyword>
<evidence type="ECO:0000256" key="10">
    <source>
        <dbReference type="ARBA" id="ARBA00046266"/>
    </source>
</evidence>
<evidence type="ECO:0000256" key="9">
    <source>
        <dbReference type="ARBA" id="ARBA00023136"/>
    </source>
</evidence>
<dbReference type="OrthoDB" id="35618at2759"/>
<reference evidence="13 14" key="1">
    <citation type="submission" date="2016-09" db="EMBL/GenBank/DDBJ databases">
        <title>Extensive genetic diversity and differential bi-allelic expression allows diatom success in the polar Southern Ocean.</title>
        <authorList>
            <consortium name="DOE Joint Genome Institute"/>
            <person name="Mock T."/>
            <person name="Otillar R.P."/>
            <person name="Strauss J."/>
            <person name="Dupont C."/>
            <person name="Frickenhaus S."/>
            <person name="Maumus F."/>
            <person name="Mcmullan M."/>
            <person name="Sanges R."/>
            <person name="Schmutz J."/>
            <person name="Toseland A."/>
            <person name="Valas R."/>
            <person name="Veluchamy A."/>
            <person name="Ward B.J."/>
            <person name="Allen A."/>
            <person name="Barry K."/>
            <person name="Falciatore A."/>
            <person name="Ferrante M."/>
            <person name="Fortunato A.E."/>
            <person name="Gloeckner G."/>
            <person name="Gruber A."/>
            <person name="Hipkin R."/>
            <person name="Janech M."/>
            <person name="Kroth P."/>
            <person name="Leese F."/>
            <person name="Lindquist E."/>
            <person name="Lyon B.R."/>
            <person name="Martin J."/>
            <person name="Mayer C."/>
            <person name="Parker M."/>
            <person name="Quesneville H."/>
            <person name="Raymond J."/>
            <person name="Uhlig C."/>
            <person name="Valentin K.U."/>
            <person name="Worden A.Z."/>
            <person name="Armbrust E.V."/>
            <person name="Bowler C."/>
            <person name="Green B."/>
            <person name="Moulton V."/>
            <person name="Van Oosterhout C."/>
            <person name="Grigoriev I."/>
        </authorList>
    </citation>
    <scope>NUCLEOTIDE SEQUENCE [LARGE SCALE GENOMIC DNA]</scope>
    <source>
        <strain evidence="13 14">CCMP1102</strain>
    </source>
</reference>
<evidence type="ECO:0000256" key="4">
    <source>
        <dbReference type="ARBA" id="ARBA00022531"/>
    </source>
</evidence>
<dbReference type="SUPFAM" id="SSF81540">
    <property type="entry name" value="Subunit VIII of photosystem I reaction centre, PsaI"/>
    <property type="match status" value="1"/>
</dbReference>
<keyword evidence="8" id="KW-0793">Thylakoid</keyword>
<evidence type="ECO:0000256" key="12">
    <source>
        <dbReference type="SAM" id="SignalP"/>
    </source>
</evidence>
<evidence type="ECO:0000313" key="13">
    <source>
        <dbReference type="EMBL" id="OEU20648.1"/>
    </source>
</evidence>
<comment type="similarity">
    <text evidence="2">Belongs to the PsaI family.</text>
</comment>
<feature type="signal peptide" evidence="12">
    <location>
        <begin position="1"/>
        <end position="19"/>
    </location>
</feature>